<evidence type="ECO:0000313" key="2">
    <source>
        <dbReference type="Proteomes" id="UP000319432"/>
    </source>
</evidence>
<reference evidence="1 2" key="1">
    <citation type="submission" date="2018-11" db="EMBL/GenBank/DDBJ databases">
        <title>Phylogenetic determinants of toxin gene distribution in genomes of Brevibacillus laterosporus.</title>
        <authorList>
            <person name="Glare T.R."/>
            <person name="Durrant A."/>
            <person name="Berry C."/>
            <person name="Palma L."/>
            <person name="Ormskirk M."/>
            <person name="Cox M.O."/>
        </authorList>
    </citation>
    <scope>NUCLEOTIDE SEQUENCE [LARGE SCALE GENOMIC DNA]</scope>
    <source>
        <strain evidence="1 2">1821L</strain>
    </source>
</reference>
<name>A0A518VAP6_BRELA</name>
<sequence length="500" mass="60183">MNDHTTFTWRSEWIRWFESPWSTIEKFKYANEITSRDVLRFLGTQTVQKIKTTIGEIHRNYVTLSGFDTQLTKERLQYDLYVMNRTYLDKLFVQFPHRSNEFLFINPILIFCIECIKRGFHSHLHQISFLRYCPFHMIPLQKECPNCRNTFLYECYDKGFSSSFTCKCGHLFLQQEKNKPFFHNWTMEEDLQCARVKKWTTLENKEREIFNTLHIYPSKELQQSPHTLNGLLQASNPHCTRSESYITIKSTPNIRRIKGQRQLEENREFGDLQVNRIKYRFKLIKLHEDLYESYSKVISSLARQLRKTILKQHKTCIHRFYNESVTMPKCPFAFAYLHWRSQIERYRDSHNVISISRPMMENPEEVKFPLHPYPPQTEYFEKLYHLWSSSGLDITTESRSSLKWVFGRALADFSLSIFNQYLRYTRDNVKDYQSVRPPFQTSNVRPFFFTLNFLSEESPHMHLEIDPRYLPPITGLLCPFQTVKSRREPHRKQKKENDNQ</sequence>
<dbReference type="EMBL" id="CP033464">
    <property type="protein sequence ID" value="QDX94071.1"/>
    <property type="molecule type" value="Genomic_DNA"/>
</dbReference>
<organism evidence="1 2">
    <name type="scientific">Brevibacillus laterosporus</name>
    <name type="common">Bacillus laterosporus</name>
    <dbReference type="NCBI Taxonomy" id="1465"/>
    <lineage>
        <taxon>Bacteria</taxon>
        <taxon>Bacillati</taxon>
        <taxon>Bacillota</taxon>
        <taxon>Bacilli</taxon>
        <taxon>Bacillales</taxon>
        <taxon>Paenibacillaceae</taxon>
        <taxon>Brevibacillus</taxon>
    </lineage>
</organism>
<dbReference type="AlphaFoldDB" id="A0A518VAP6"/>
<gene>
    <name evidence="1" type="ORF">EEL30_18330</name>
</gene>
<dbReference type="Proteomes" id="UP000319432">
    <property type="component" value="Chromosome"/>
</dbReference>
<evidence type="ECO:0000313" key="1">
    <source>
        <dbReference type="EMBL" id="QDX94071.1"/>
    </source>
</evidence>
<proteinExistence type="predicted"/>
<protein>
    <submittedName>
        <fullName evidence="1">Uncharacterized protein</fullName>
    </submittedName>
</protein>
<keyword evidence="2" id="KW-1185">Reference proteome</keyword>
<accession>A0A518VAP6</accession>